<comment type="caution">
    <text evidence="2">The sequence shown here is derived from an EMBL/GenBank/DDBJ whole genome shotgun (WGS) entry which is preliminary data.</text>
</comment>
<evidence type="ECO:0000313" key="3">
    <source>
        <dbReference type="Proteomes" id="UP001458880"/>
    </source>
</evidence>
<name>A0AAW1JX56_POPJA</name>
<dbReference type="Proteomes" id="UP001458880">
    <property type="component" value="Unassembled WGS sequence"/>
</dbReference>
<proteinExistence type="predicted"/>
<evidence type="ECO:0000313" key="2">
    <source>
        <dbReference type="EMBL" id="KAK9709138.1"/>
    </source>
</evidence>
<evidence type="ECO:0000259" key="1">
    <source>
        <dbReference type="Pfam" id="PF10551"/>
    </source>
</evidence>
<dbReference type="EMBL" id="JASPKY010000316">
    <property type="protein sequence ID" value="KAK9709138.1"/>
    <property type="molecule type" value="Genomic_DNA"/>
</dbReference>
<feature type="domain" description="MULE transposase" evidence="1">
    <location>
        <begin position="7"/>
        <end position="93"/>
    </location>
</feature>
<keyword evidence="3" id="KW-1185">Reference proteome</keyword>
<protein>
    <submittedName>
        <fullName evidence="2">MULE transposase domain</fullName>
    </submittedName>
</protein>
<dbReference type="Pfam" id="PF10551">
    <property type="entry name" value="MULE"/>
    <property type="match status" value="1"/>
</dbReference>
<reference evidence="2 3" key="1">
    <citation type="journal article" date="2024" name="BMC Genomics">
        <title>De novo assembly and annotation of Popillia japonica's genome with initial clues to its potential as an invasive pest.</title>
        <authorList>
            <person name="Cucini C."/>
            <person name="Boschi S."/>
            <person name="Funari R."/>
            <person name="Cardaioli E."/>
            <person name="Iannotti N."/>
            <person name="Marturano G."/>
            <person name="Paoli F."/>
            <person name="Bruttini M."/>
            <person name="Carapelli A."/>
            <person name="Frati F."/>
            <person name="Nardi F."/>
        </authorList>
    </citation>
    <scope>NUCLEOTIDE SEQUENCE [LARGE SCALE GENOMIC DNA]</scope>
    <source>
        <strain evidence="2">DMR45628</strain>
    </source>
</reference>
<dbReference type="InterPro" id="IPR018289">
    <property type="entry name" value="MULE_transposase_dom"/>
</dbReference>
<sequence>MQRCEHWYADGTFKTNPLLFAQMYTIHAVQYSNVIPTVYALLPNKTEYNRLFSALKNLQPGLQPTSVLVDFEKAAMNASQTQFPNAKIRGRFFTLHNVFGDRFKSMAYKAFQMQKYAAVSSLYTMSLATDSKAWLTKQILNGFHFCPTTDKAICSCFCSGRCRGSLSRINGQSIFYGE</sequence>
<accession>A0AAW1JX56</accession>
<gene>
    <name evidence="2" type="ORF">QE152_g26796</name>
</gene>
<dbReference type="AlphaFoldDB" id="A0AAW1JX56"/>
<organism evidence="2 3">
    <name type="scientific">Popillia japonica</name>
    <name type="common">Japanese beetle</name>
    <dbReference type="NCBI Taxonomy" id="7064"/>
    <lineage>
        <taxon>Eukaryota</taxon>
        <taxon>Metazoa</taxon>
        <taxon>Ecdysozoa</taxon>
        <taxon>Arthropoda</taxon>
        <taxon>Hexapoda</taxon>
        <taxon>Insecta</taxon>
        <taxon>Pterygota</taxon>
        <taxon>Neoptera</taxon>
        <taxon>Endopterygota</taxon>
        <taxon>Coleoptera</taxon>
        <taxon>Polyphaga</taxon>
        <taxon>Scarabaeiformia</taxon>
        <taxon>Scarabaeidae</taxon>
        <taxon>Rutelinae</taxon>
        <taxon>Popillia</taxon>
    </lineage>
</organism>